<evidence type="ECO:0008006" key="3">
    <source>
        <dbReference type="Google" id="ProtNLM"/>
    </source>
</evidence>
<dbReference type="InterPro" id="IPR036249">
    <property type="entry name" value="Thioredoxin-like_sf"/>
</dbReference>
<dbReference type="EMBL" id="JMSZ01000032">
    <property type="protein sequence ID" value="KDE38984.1"/>
    <property type="molecule type" value="Genomic_DNA"/>
</dbReference>
<protein>
    <recommendedName>
        <fullName evidence="3">Transmembrane protein</fullName>
    </recommendedName>
</protein>
<accession>A0A063XZW6</accession>
<comment type="caution">
    <text evidence="1">The sequence shown here is derived from an EMBL/GenBank/DDBJ whole genome shotgun (WGS) entry which is preliminary data.</text>
</comment>
<dbReference type="Proteomes" id="UP000027318">
    <property type="component" value="Unassembled WGS sequence"/>
</dbReference>
<reference evidence="1 2" key="1">
    <citation type="journal article" date="2005" name="Int. J. Syst. Evol. Microbiol.">
        <title>Nitrincola lacisaponensis gen. nov., sp. nov., a novel alkaliphilic bacterium isolated from an alkaline, saline lake.</title>
        <authorList>
            <person name="Dimitriu P.A."/>
            <person name="Shukla S.K."/>
            <person name="Conradt J."/>
            <person name="Marquez M.C."/>
            <person name="Ventosa A."/>
            <person name="Maglia A."/>
            <person name="Peyton B.M."/>
            <person name="Pinkart H.C."/>
            <person name="Mormile M.R."/>
        </authorList>
    </citation>
    <scope>NUCLEOTIDE SEQUENCE [LARGE SCALE GENOMIC DNA]</scope>
    <source>
        <strain evidence="1 2">4CA</strain>
    </source>
</reference>
<sequence length="166" mass="18962">MKSRIQLLLLIMILGAPMPVAWAMLHWQVGIPEGHVARGELQHNLPPLSAWPLQDHPEGRWLLIWSAPAVCDVTCQAEADRWWRMHRAMGRQAARVERVRLSEQEQTLLPGETLALWQSARLPGVEDYQVWLADPQGNIVTRYPAGVDLRAVHKDLEHLLKRNPES</sequence>
<evidence type="ECO:0000313" key="1">
    <source>
        <dbReference type="EMBL" id="KDE38984.1"/>
    </source>
</evidence>
<dbReference type="STRING" id="267850.ADINL_2113"/>
<proteinExistence type="predicted"/>
<keyword evidence="2" id="KW-1185">Reference proteome</keyword>
<organism evidence="1 2">
    <name type="scientific">Nitrincola lacisaponensis</name>
    <dbReference type="NCBI Taxonomy" id="267850"/>
    <lineage>
        <taxon>Bacteria</taxon>
        <taxon>Pseudomonadati</taxon>
        <taxon>Pseudomonadota</taxon>
        <taxon>Gammaproteobacteria</taxon>
        <taxon>Oceanospirillales</taxon>
        <taxon>Oceanospirillaceae</taxon>
        <taxon>Nitrincola</taxon>
    </lineage>
</organism>
<name>A0A063XZW6_9GAMM</name>
<dbReference type="RefSeq" id="WP_036547540.1">
    <property type="nucleotide sequence ID" value="NZ_JMSZ01000032.1"/>
</dbReference>
<dbReference type="AlphaFoldDB" id="A0A063XZW6"/>
<gene>
    <name evidence="1" type="ORF">ADINL_2113</name>
</gene>
<evidence type="ECO:0000313" key="2">
    <source>
        <dbReference type="Proteomes" id="UP000027318"/>
    </source>
</evidence>
<dbReference type="OrthoDB" id="9785445at2"/>
<dbReference type="SUPFAM" id="SSF52833">
    <property type="entry name" value="Thioredoxin-like"/>
    <property type="match status" value="1"/>
</dbReference>